<keyword evidence="4" id="KW-0804">Transcription</keyword>
<dbReference type="Gene3D" id="4.10.240.10">
    <property type="entry name" value="Zn(2)-C6 fungal-type DNA-binding domain"/>
    <property type="match status" value="1"/>
</dbReference>
<sequence>MVQYFGRACRTCRRRGRGCDRRLPFCQTCEKKGLTCEGYPIRWSGIASRGKFANKDAPILSPSVGSTFRAETKRRTSRPQSESVPDTLQGVSQPGEELEASYGGGVLLDEDSIASFVPSDDLTDIWLNPNAGFQFVEIPSCESRVEDSLLSPSFQYGLNNLPVPDEVKFFLRYYITDVAPKLCVDNLCTDNPYTQYILPLAIEVRSLLYACAALAVCQYTIRYPGLLAGNEFWKFKGKAMKRLQEDLYSESRAKHPATLATVMMLCLCEICHGGYSDFEAHFRGSKRLTELRGPDRTPNGFVEQYLAWLDIMAAASHPRLPIFDISDISLPSTGQTKELSQWSFDVFPCPLDQFECIFQIISLYKSQPDPANPSPEILSQVASIKATILTRPIHSERGMPWLHLTEAYRFGITLYLLRLFCCTPDEDEIGWLVSSVIYHAKNTPPASGWSDQLLWPLFHAGLEVRDSRRQAWLSEKMGCMRISGGFGNVDSALGILRRVWSENEPINYLKLMAGNGTGSMLLI</sequence>
<dbReference type="EMBL" id="JBFXLT010000008">
    <property type="protein sequence ID" value="KAL2820123.1"/>
    <property type="molecule type" value="Genomic_DNA"/>
</dbReference>
<dbReference type="Pfam" id="PF11951">
    <property type="entry name" value="Fungal_trans_2"/>
    <property type="match status" value="1"/>
</dbReference>
<evidence type="ECO:0000256" key="5">
    <source>
        <dbReference type="ARBA" id="ARBA00023242"/>
    </source>
</evidence>
<keyword evidence="9" id="KW-1185">Reference proteome</keyword>
<dbReference type="SUPFAM" id="SSF57701">
    <property type="entry name" value="Zn2/Cys6 DNA-binding domain"/>
    <property type="match status" value="1"/>
</dbReference>
<feature type="region of interest" description="Disordered" evidence="6">
    <location>
        <begin position="66"/>
        <end position="99"/>
    </location>
</feature>
<keyword evidence="2" id="KW-0805">Transcription regulation</keyword>
<dbReference type="PANTHER" id="PTHR37534:SF46">
    <property type="entry name" value="ZN(II)2CYS6 TRANSCRIPTION FACTOR (EUROFUNG)"/>
    <property type="match status" value="1"/>
</dbReference>
<dbReference type="PANTHER" id="PTHR37534">
    <property type="entry name" value="TRANSCRIPTIONAL ACTIVATOR PROTEIN UGA3"/>
    <property type="match status" value="1"/>
</dbReference>
<protein>
    <submittedName>
        <fullName evidence="8">Fungal-specific transcription factor domain-containing protein</fullName>
    </submittedName>
</protein>
<comment type="subcellular location">
    <subcellularLocation>
        <location evidence="1">Nucleus</location>
    </subcellularLocation>
</comment>
<feature type="compositionally biased region" description="Polar residues" evidence="6">
    <location>
        <begin position="78"/>
        <end position="92"/>
    </location>
</feature>
<dbReference type="SMART" id="SM00066">
    <property type="entry name" value="GAL4"/>
    <property type="match status" value="1"/>
</dbReference>
<feature type="domain" description="Zn(2)-C6 fungal-type" evidence="7">
    <location>
        <begin position="8"/>
        <end position="36"/>
    </location>
</feature>
<evidence type="ECO:0000256" key="1">
    <source>
        <dbReference type="ARBA" id="ARBA00004123"/>
    </source>
</evidence>
<evidence type="ECO:0000256" key="2">
    <source>
        <dbReference type="ARBA" id="ARBA00023015"/>
    </source>
</evidence>
<dbReference type="InterPro" id="IPR021858">
    <property type="entry name" value="Fun_TF"/>
</dbReference>
<name>A0ABR4HZM5_9EURO</name>
<evidence type="ECO:0000256" key="4">
    <source>
        <dbReference type="ARBA" id="ARBA00023163"/>
    </source>
</evidence>
<dbReference type="Proteomes" id="UP001610334">
    <property type="component" value="Unassembled WGS sequence"/>
</dbReference>
<dbReference type="PROSITE" id="PS50048">
    <property type="entry name" value="ZN2_CY6_FUNGAL_2"/>
    <property type="match status" value="1"/>
</dbReference>
<dbReference type="InterPro" id="IPR036864">
    <property type="entry name" value="Zn2-C6_fun-type_DNA-bd_sf"/>
</dbReference>
<gene>
    <name evidence="8" type="ORF">BJX63DRAFT_381363</name>
</gene>
<evidence type="ECO:0000313" key="9">
    <source>
        <dbReference type="Proteomes" id="UP001610334"/>
    </source>
</evidence>
<reference evidence="8 9" key="1">
    <citation type="submission" date="2024-07" db="EMBL/GenBank/DDBJ databases">
        <title>Section-level genome sequencing and comparative genomics of Aspergillus sections Usti and Cavernicolus.</title>
        <authorList>
            <consortium name="Lawrence Berkeley National Laboratory"/>
            <person name="Nybo J.L."/>
            <person name="Vesth T.C."/>
            <person name="Theobald S."/>
            <person name="Frisvad J.C."/>
            <person name="Larsen T.O."/>
            <person name="Kjaerboelling I."/>
            <person name="Rothschild-Mancinelli K."/>
            <person name="Lyhne E.K."/>
            <person name="Kogle M.E."/>
            <person name="Barry K."/>
            <person name="Clum A."/>
            <person name="Na H."/>
            <person name="Ledsgaard L."/>
            <person name="Lin J."/>
            <person name="Lipzen A."/>
            <person name="Kuo A."/>
            <person name="Riley R."/>
            <person name="Mondo S."/>
            <person name="Labutti K."/>
            <person name="Haridas S."/>
            <person name="Pangalinan J."/>
            <person name="Salamov A.A."/>
            <person name="Simmons B.A."/>
            <person name="Magnuson J.K."/>
            <person name="Chen J."/>
            <person name="Drula E."/>
            <person name="Henrissat B."/>
            <person name="Wiebenga A."/>
            <person name="Lubbers R.J."/>
            <person name="Gomes A.C."/>
            <person name="Makela M.R."/>
            <person name="Stajich J."/>
            <person name="Grigoriev I.V."/>
            <person name="Mortensen U.H."/>
            <person name="De Vries R.P."/>
            <person name="Baker S.E."/>
            <person name="Andersen M.R."/>
        </authorList>
    </citation>
    <scope>NUCLEOTIDE SEQUENCE [LARGE SCALE GENOMIC DNA]</scope>
    <source>
        <strain evidence="8 9">CBS 588.65</strain>
    </source>
</reference>
<dbReference type="Pfam" id="PF00172">
    <property type="entry name" value="Zn_clus"/>
    <property type="match status" value="1"/>
</dbReference>
<comment type="caution">
    <text evidence="8">The sequence shown here is derived from an EMBL/GenBank/DDBJ whole genome shotgun (WGS) entry which is preliminary data.</text>
</comment>
<accession>A0ABR4HZM5</accession>
<keyword evidence="5" id="KW-0539">Nucleus</keyword>
<organism evidence="8 9">
    <name type="scientific">Aspergillus granulosus</name>
    <dbReference type="NCBI Taxonomy" id="176169"/>
    <lineage>
        <taxon>Eukaryota</taxon>
        <taxon>Fungi</taxon>
        <taxon>Dikarya</taxon>
        <taxon>Ascomycota</taxon>
        <taxon>Pezizomycotina</taxon>
        <taxon>Eurotiomycetes</taxon>
        <taxon>Eurotiomycetidae</taxon>
        <taxon>Eurotiales</taxon>
        <taxon>Aspergillaceae</taxon>
        <taxon>Aspergillus</taxon>
        <taxon>Aspergillus subgen. Nidulantes</taxon>
    </lineage>
</organism>
<proteinExistence type="predicted"/>
<evidence type="ECO:0000256" key="6">
    <source>
        <dbReference type="SAM" id="MobiDB-lite"/>
    </source>
</evidence>
<keyword evidence="3" id="KW-0238">DNA-binding</keyword>
<dbReference type="InterPro" id="IPR001138">
    <property type="entry name" value="Zn2Cys6_DnaBD"/>
</dbReference>
<evidence type="ECO:0000313" key="8">
    <source>
        <dbReference type="EMBL" id="KAL2820123.1"/>
    </source>
</evidence>
<evidence type="ECO:0000256" key="3">
    <source>
        <dbReference type="ARBA" id="ARBA00023125"/>
    </source>
</evidence>
<evidence type="ECO:0000259" key="7">
    <source>
        <dbReference type="PROSITE" id="PS50048"/>
    </source>
</evidence>